<keyword evidence="3" id="KW-0949">S-adenosyl-L-methionine</keyword>
<protein>
    <submittedName>
        <fullName evidence="4">Methyltransferase</fullName>
    </submittedName>
</protein>
<dbReference type="PANTHER" id="PTHR10509:SF85">
    <property type="entry name" value="O-METHYLTRANSFERASE RV1220C-RELATED"/>
    <property type="match status" value="1"/>
</dbReference>
<sequence>MEYTSPSSFTAAWSYIENHALERQSPALQEARLRAAEAGLPQSSAAQTALLGALARWIDATSVIVIGTGTIVETIQLLDALGERGQVTTVDSSVQGIALIRTLLRGVPDGTQATLRAVNAPAHVFLPRLNAEDYDLIVVSGDADNYPAAYLQAPRLLKHSGMVVFTDMLALARQEDDGVLDPDNHSKKADIVRQLLDDVEADDRFDSTLTFSGTGLLLARKR</sequence>
<dbReference type="GeneID" id="303203642"/>
<dbReference type="PANTHER" id="PTHR10509">
    <property type="entry name" value="O-METHYLTRANSFERASE-RELATED"/>
    <property type="match status" value="1"/>
</dbReference>
<dbReference type="RefSeq" id="WP_026502570.1">
    <property type="nucleotide sequence ID" value="NZ_JABAGJ010000003.1"/>
</dbReference>
<dbReference type="InterPro" id="IPR002935">
    <property type="entry name" value="SAM_O-MeTrfase"/>
</dbReference>
<dbReference type="OrthoDB" id="4774874at2"/>
<evidence type="ECO:0000313" key="7">
    <source>
        <dbReference type="Proteomes" id="UP000583419"/>
    </source>
</evidence>
<dbReference type="SUPFAM" id="SSF53335">
    <property type="entry name" value="S-adenosyl-L-methionine-dependent methyltransferases"/>
    <property type="match status" value="1"/>
</dbReference>
<reference evidence="4 6" key="1">
    <citation type="submission" date="2014-03" db="EMBL/GenBank/DDBJ databases">
        <title>Genomics of Bifidobacteria.</title>
        <authorList>
            <person name="Ventura M."/>
            <person name="Milani C."/>
            <person name="Lugli G.A."/>
        </authorList>
    </citation>
    <scope>NUCLEOTIDE SEQUENCE [LARGE SCALE GENOMIC DNA]</scope>
    <source>
        <strain evidence="4 6">LMG 10736</strain>
    </source>
</reference>
<dbReference type="GO" id="GO:0008757">
    <property type="term" value="F:S-adenosylmethionine-dependent methyltransferase activity"/>
    <property type="evidence" value="ECO:0007669"/>
    <property type="project" value="TreeGrafter"/>
</dbReference>
<dbReference type="GO" id="GO:0032259">
    <property type="term" value="P:methylation"/>
    <property type="evidence" value="ECO:0007669"/>
    <property type="project" value="UniProtKB-KW"/>
</dbReference>
<comment type="caution">
    <text evidence="4">The sequence shown here is derived from an EMBL/GenBank/DDBJ whole genome shotgun (WGS) entry which is preliminary data.</text>
</comment>
<dbReference type="Pfam" id="PF01596">
    <property type="entry name" value="Methyltransf_3"/>
    <property type="match status" value="1"/>
</dbReference>
<dbReference type="EMBL" id="JABAGJ010000003">
    <property type="protein sequence ID" value="NMF02158.1"/>
    <property type="molecule type" value="Genomic_DNA"/>
</dbReference>
<dbReference type="PROSITE" id="PS51682">
    <property type="entry name" value="SAM_OMT_I"/>
    <property type="match status" value="1"/>
</dbReference>
<dbReference type="Proteomes" id="UP000583419">
    <property type="component" value="Unassembled WGS sequence"/>
</dbReference>
<evidence type="ECO:0000313" key="4">
    <source>
        <dbReference type="EMBL" id="KFI48320.1"/>
    </source>
</evidence>
<dbReference type="InterPro" id="IPR050362">
    <property type="entry name" value="Cation-dep_OMT"/>
</dbReference>
<organism evidence="4 6">
    <name type="scientific">Bifidobacterium boum</name>
    <dbReference type="NCBI Taxonomy" id="78343"/>
    <lineage>
        <taxon>Bacteria</taxon>
        <taxon>Bacillati</taxon>
        <taxon>Actinomycetota</taxon>
        <taxon>Actinomycetes</taxon>
        <taxon>Bifidobacteriales</taxon>
        <taxon>Bifidobacteriaceae</taxon>
        <taxon>Bifidobacterium</taxon>
    </lineage>
</organism>
<keyword evidence="1 4" id="KW-0489">Methyltransferase</keyword>
<evidence type="ECO:0000256" key="3">
    <source>
        <dbReference type="ARBA" id="ARBA00022691"/>
    </source>
</evidence>
<evidence type="ECO:0000256" key="1">
    <source>
        <dbReference type="ARBA" id="ARBA00022603"/>
    </source>
</evidence>
<dbReference type="Proteomes" id="UP000029093">
    <property type="component" value="Unassembled WGS sequence"/>
</dbReference>
<gene>
    <name evidence="4" type="ORF">BBOU_0450</name>
    <name evidence="5" type="ORF">HF843_03010</name>
</gene>
<dbReference type="EMBL" id="JGYQ01000007">
    <property type="protein sequence ID" value="KFI48320.1"/>
    <property type="molecule type" value="Genomic_DNA"/>
</dbReference>
<reference evidence="5 7" key="2">
    <citation type="submission" date="2020-04" db="EMBL/GenBank/DDBJ databases">
        <authorList>
            <person name="Hitch T.C.A."/>
            <person name="Wylensek D."/>
            <person name="Clavel T."/>
        </authorList>
    </citation>
    <scope>NUCLEOTIDE SEQUENCE [LARGE SCALE GENOMIC DNA]</scope>
    <source>
        <strain evidence="5 7">WCA-130-P53-4B</strain>
    </source>
</reference>
<name>A0A086ZP70_9BIFI</name>
<dbReference type="Gene3D" id="3.40.50.150">
    <property type="entry name" value="Vaccinia Virus protein VP39"/>
    <property type="match status" value="1"/>
</dbReference>
<evidence type="ECO:0000313" key="5">
    <source>
        <dbReference type="EMBL" id="NMF02158.1"/>
    </source>
</evidence>
<proteinExistence type="predicted"/>
<dbReference type="InterPro" id="IPR029063">
    <property type="entry name" value="SAM-dependent_MTases_sf"/>
</dbReference>
<dbReference type="GO" id="GO:0008171">
    <property type="term" value="F:O-methyltransferase activity"/>
    <property type="evidence" value="ECO:0007669"/>
    <property type="project" value="InterPro"/>
</dbReference>
<accession>A0A086ZP70</accession>
<evidence type="ECO:0000256" key="2">
    <source>
        <dbReference type="ARBA" id="ARBA00022679"/>
    </source>
</evidence>
<dbReference type="AlphaFoldDB" id="A0A086ZP70"/>
<keyword evidence="6" id="KW-1185">Reference proteome</keyword>
<keyword evidence="2 4" id="KW-0808">Transferase</keyword>
<evidence type="ECO:0000313" key="6">
    <source>
        <dbReference type="Proteomes" id="UP000029093"/>
    </source>
</evidence>